<dbReference type="EMBL" id="JAFBCL010000001">
    <property type="protein sequence ID" value="MBM7814046.1"/>
    <property type="molecule type" value="Genomic_DNA"/>
</dbReference>
<proteinExistence type="predicted"/>
<dbReference type="PANTHER" id="PTHR16305">
    <property type="entry name" value="TESTICULAR SOLUBLE ADENYLYL CYCLASE"/>
    <property type="match status" value="1"/>
</dbReference>
<accession>A0ABS2SG77</accession>
<evidence type="ECO:0000256" key="1">
    <source>
        <dbReference type="ARBA" id="ARBA00022741"/>
    </source>
</evidence>
<feature type="region of interest" description="Disordered" evidence="3">
    <location>
        <begin position="733"/>
        <end position="806"/>
    </location>
</feature>
<dbReference type="Proteomes" id="UP001195724">
    <property type="component" value="Unassembled WGS sequence"/>
</dbReference>
<evidence type="ECO:0000313" key="5">
    <source>
        <dbReference type="Proteomes" id="UP001195724"/>
    </source>
</evidence>
<dbReference type="SUPFAM" id="SSF52540">
    <property type="entry name" value="P-loop containing nucleoside triphosphate hydrolases"/>
    <property type="match status" value="1"/>
</dbReference>
<dbReference type="RefSeq" id="WP_204844608.1">
    <property type="nucleotide sequence ID" value="NZ_JAFBCL010000001.1"/>
</dbReference>
<keyword evidence="1" id="KW-0547">Nucleotide-binding</keyword>
<protein>
    <submittedName>
        <fullName evidence="4">Tetratricopeptide (TPR) repeat protein</fullName>
    </submittedName>
</protein>
<gene>
    <name evidence="4" type="ORF">JOE68_004911</name>
</gene>
<dbReference type="PANTHER" id="PTHR16305:SF35">
    <property type="entry name" value="TRANSCRIPTIONAL ACTIVATOR DOMAIN"/>
    <property type="match status" value="1"/>
</dbReference>
<name>A0ABS2SG77_9PSEU</name>
<feature type="compositionally biased region" description="Basic and acidic residues" evidence="3">
    <location>
        <begin position="790"/>
        <end position="806"/>
    </location>
</feature>
<keyword evidence="2" id="KW-0067">ATP-binding</keyword>
<reference evidence="4 5" key="1">
    <citation type="submission" date="2021-01" db="EMBL/GenBank/DDBJ databases">
        <title>Sequencing the genomes of 1000 actinobacteria strains.</title>
        <authorList>
            <person name="Klenk H.-P."/>
        </authorList>
    </citation>
    <scope>NUCLEOTIDE SEQUENCE [LARGE SCALE GENOMIC DNA]</scope>
    <source>
        <strain evidence="4 5">DSM 44581</strain>
    </source>
</reference>
<comment type="caution">
    <text evidence="4">The sequence shown here is derived from an EMBL/GenBank/DDBJ whole genome shotgun (WGS) entry which is preliminary data.</text>
</comment>
<evidence type="ECO:0000256" key="2">
    <source>
        <dbReference type="ARBA" id="ARBA00022840"/>
    </source>
</evidence>
<feature type="compositionally biased region" description="Low complexity" evidence="3">
    <location>
        <begin position="744"/>
        <end position="765"/>
    </location>
</feature>
<keyword evidence="5" id="KW-1185">Reference proteome</keyword>
<organism evidence="4 5">
    <name type="scientific">Saccharothrix algeriensis</name>
    <dbReference type="NCBI Taxonomy" id="173560"/>
    <lineage>
        <taxon>Bacteria</taxon>
        <taxon>Bacillati</taxon>
        <taxon>Actinomycetota</taxon>
        <taxon>Actinomycetes</taxon>
        <taxon>Pseudonocardiales</taxon>
        <taxon>Pseudonocardiaceae</taxon>
        <taxon>Saccharothrix</taxon>
    </lineage>
</organism>
<evidence type="ECO:0000313" key="4">
    <source>
        <dbReference type="EMBL" id="MBM7814046.1"/>
    </source>
</evidence>
<evidence type="ECO:0000256" key="3">
    <source>
        <dbReference type="SAM" id="MobiDB-lite"/>
    </source>
</evidence>
<dbReference type="InterPro" id="IPR027417">
    <property type="entry name" value="P-loop_NTPase"/>
</dbReference>
<sequence length="806" mass="82567">MSKSYGRDRERASVLRFLSAPGGLLAIDGPPCSGKTLLLGEAVDAARDRGYAVALVPGSRVAGSAAVAEVLGAPAGARPLLAVDRAHEDPAALLALLPLLRARRVTTLVALGGTRADTGVRRALGPHDEVVDLWPLDEGAVRRMLDDLLGVPPAADLDALAASAAGHPGLVAALVAGLREEGRLDLRDGTARVRGARLPRRVRDHVRGQAGPLSAEATRVLRVAAVIGESAPLPEVAAALGDTPAALRPAVAELAASGLVACAGERLAFGSELVRRAVVESVPRFASRALRDDVAVLRAEGPPGQDRGAEAVRAVRALAAAGRLRSAVALARAGLDRGLPAGHAAELRLALTGVLLAVGRPAEAVAEAQQTTFAPDVPRPLRHLAAAGRLLALHRSTGDRVGAHAMSVLTARDRAASDADVVMAAAVRSCLEWSAGRLAEALYWGRESTRWELDRPTAWWQSHAAVAFALKLSALGEFDRAGRLVSGDGPEADAALPAGAPAARAIARARVLAQAGDLVRAHAAAAAGLGLARDRGLRVLVPPASTVLAVVALLRGDVRGAARHVRCCGDGDPVADLGQRDWVELLLAHAQDGPARASDLARERLADPARARRVLVGEPGAAPWLVRLALAEGDGPLARAAAGAARALAEGNPGYAAVSAAASHARALVERDAGALLAVTGQHRHPWARAGAHEDLALLLAEEGRAEDADAHLARALLIFERMGADGEAARLRARTPPTGPAQDTPAHDGAAAPDAAPAGATAHDGTPHDGTGHGGTPHDVAPAGAIPIGRDEPPLPTPERDTART</sequence>